<keyword evidence="3" id="KW-0809">Transit peptide</keyword>
<feature type="region of interest" description="Disordered" evidence="4">
    <location>
        <begin position="1"/>
        <end position="35"/>
    </location>
</feature>
<dbReference type="InterPro" id="IPR003690">
    <property type="entry name" value="MTERF"/>
</dbReference>
<dbReference type="Gramene" id="TraesCS2D02G488800.3">
    <property type="protein sequence ID" value="TraesCS2D02G488800.3"/>
    <property type="gene ID" value="TraesCS2D02G488800"/>
</dbReference>
<name>A0A3B6DNW6_WHEAT</name>
<reference evidence="5" key="2">
    <citation type="submission" date="2018-10" db="UniProtKB">
        <authorList>
            <consortium name="EnsemblPlants"/>
        </authorList>
    </citation>
    <scope>IDENTIFICATION</scope>
</reference>
<dbReference type="Proteomes" id="UP000019116">
    <property type="component" value="Chromosome 2D"/>
</dbReference>
<dbReference type="Gene3D" id="1.25.70.10">
    <property type="entry name" value="Transcription termination factor 3, mitochondrial"/>
    <property type="match status" value="2"/>
</dbReference>
<accession>A0A3B6DNW6</accession>
<feature type="compositionally biased region" description="Gly residues" evidence="4">
    <location>
        <begin position="1"/>
        <end position="10"/>
    </location>
</feature>
<evidence type="ECO:0000313" key="5">
    <source>
        <dbReference type="EnsemblPlants" id="TraesCS2D02G488800.3"/>
    </source>
</evidence>
<dbReference type="AlphaFoldDB" id="A0A3B6DNW6"/>
<keyword evidence="2" id="KW-0804">Transcription</keyword>
<keyword evidence="2" id="KW-0806">Transcription termination</keyword>
<dbReference type="GO" id="GO:0009658">
    <property type="term" value="P:chloroplast organization"/>
    <property type="evidence" value="ECO:0000318"/>
    <property type="project" value="GO_Central"/>
</dbReference>
<dbReference type="Gramene" id="TraesCS2D03G1091700.3">
    <property type="protein sequence ID" value="TraesCS2D03G1091700.3.CDS"/>
    <property type="gene ID" value="TraesCS2D03G1091700"/>
</dbReference>
<comment type="similarity">
    <text evidence="1">Belongs to the mTERF family.</text>
</comment>
<dbReference type="STRING" id="4565.A0A3B6DNW6"/>
<dbReference type="InterPro" id="IPR038538">
    <property type="entry name" value="MTERF_sf"/>
</dbReference>
<keyword evidence="2" id="KW-0805">Transcription regulation</keyword>
<evidence type="ECO:0000256" key="3">
    <source>
        <dbReference type="ARBA" id="ARBA00022946"/>
    </source>
</evidence>
<evidence type="ECO:0000256" key="4">
    <source>
        <dbReference type="SAM" id="MobiDB-lite"/>
    </source>
</evidence>
<dbReference type="EnsemblPlants" id="TraesCS2D02G488800.3">
    <property type="protein sequence ID" value="TraesCS2D02G488800.3"/>
    <property type="gene ID" value="TraesCS2D02G488800"/>
</dbReference>
<proteinExistence type="inferred from homology"/>
<dbReference type="FunFam" id="1.25.70.10:FF:000001">
    <property type="entry name" value="Mitochondrial transcription termination factor-like"/>
    <property type="match status" value="1"/>
</dbReference>
<dbReference type="PANTHER" id="PTHR13068:SF111">
    <property type="match status" value="1"/>
</dbReference>
<gene>
    <name evidence="5" type="primary">LOC123054766</name>
</gene>
<reference evidence="5" key="1">
    <citation type="submission" date="2018-08" db="EMBL/GenBank/DDBJ databases">
        <authorList>
            <person name="Rossello M."/>
        </authorList>
    </citation>
    <scope>NUCLEOTIDE SEQUENCE [LARGE SCALE GENOMIC DNA]</scope>
    <source>
        <strain evidence="5">cv. Chinese Spring</strain>
    </source>
</reference>
<keyword evidence="6" id="KW-1185">Reference proteome</keyword>
<dbReference type="PANTHER" id="PTHR13068">
    <property type="entry name" value="CGI-12 PROTEIN-RELATED"/>
    <property type="match status" value="1"/>
</dbReference>
<evidence type="ECO:0000313" key="6">
    <source>
        <dbReference type="Proteomes" id="UP000019116"/>
    </source>
</evidence>
<dbReference type="GO" id="GO:0003676">
    <property type="term" value="F:nucleic acid binding"/>
    <property type="evidence" value="ECO:0007669"/>
    <property type="project" value="InterPro"/>
</dbReference>
<dbReference type="Pfam" id="PF02536">
    <property type="entry name" value="mTERF"/>
    <property type="match status" value="1"/>
</dbReference>
<sequence>MENGRSGAGMGALPTEQANPSTGKQQVTHTGLGWTRPPWKSSPRHWIPIPASFHPLSLAAAAAAFRRANIAAMLRLRGCILPRLLPPPSTSLHRLLSAAAPAVSPSPSFAVEEYLVATCGLTPAQARKASPKISHLKSPANPDAVLAFLAGLGLSGADVATVIRKDPKLLCAGVERTLAPNVAGLISLGLSRSDIARLASLIGVTFRCRSIIAGLHYCLPLFGSYENLLRALKSGSVLSSDLERVVEPNVTFLRECGLGACDIAKLYAHTPSLLGISTQRIRTAVACVEGFGVDRESRMFRHALQVVAFLSEEKITTKVEHLKKMFRWSDSEVGIAFSYAPTLLMRSKESLQLRSEFFISEAGFEPAYIAHRPPMLTYSLEGRVRPRYYVVKFLKENGLLNHDRDCYRALTISEKFFVEKFICPHLEAAPHLAEDYATACREEVPASSHHSCFDFLDH</sequence>
<organism evidence="5">
    <name type="scientific">Triticum aestivum</name>
    <name type="common">Wheat</name>
    <dbReference type="NCBI Taxonomy" id="4565"/>
    <lineage>
        <taxon>Eukaryota</taxon>
        <taxon>Viridiplantae</taxon>
        <taxon>Streptophyta</taxon>
        <taxon>Embryophyta</taxon>
        <taxon>Tracheophyta</taxon>
        <taxon>Spermatophyta</taxon>
        <taxon>Magnoliopsida</taxon>
        <taxon>Liliopsida</taxon>
        <taxon>Poales</taxon>
        <taxon>Poaceae</taxon>
        <taxon>BOP clade</taxon>
        <taxon>Pooideae</taxon>
        <taxon>Triticodae</taxon>
        <taxon>Triticeae</taxon>
        <taxon>Triticinae</taxon>
        <taxon>Triticum</taxon>
    </lineage>
</organism>
<feature type="compositionally biased region" description="Polar residues" evidence="4">
    <location>
        <begin position="16"/>
        <end position="29"/>
    </location>
</feature>
<protein>
    <submittedName>
        <fullName evidence="5">Uncharacterized protein</fullName>
    </submittedName>
</protein>
<evidence type="ECO:0000256" key="2">
    <source>
        <dbReference type="ARBA" id="ARBA00022472"/>
    </source>
</evidence>
<dbReference type="GO" id="GO:0006353">
    <property type="term" value="P:DNA-templated transcription termination"/>
    <property type="evidence" value="ECO:0007669"/>
    <property type="project" value="UniProtKB-KW"/>
</dbReference>
<evidence type="ECO:0000256" key="1">
    <source>
        <dbReference type="ARBA" id="ARBA00007692"/>
    </source>
</evidence>
<dbReference type="SMART" id="SM00733">
    <property type="entry name" value="Mterf"/>
    <property type="match status" value="5"/>
</dbReference>
<dbReference type="GO" id="GO:0009507">
    <property type="term" value="C:chloroplast"/>
    <property type="evidence" value="ECO:0000318"/>
    <property type="project" value="GO_Central"/>
</dbReference>